<evidence type="ECO:0000313" key="3">
    <source>
        <dbReference type="Proteomes" id="UP000664132"/>
    </source>
</evidence>
<proteinExistence type="predicted"/>
<feature type="region of interest" description="Disordered" evidence="1">
    <location>
        <begin position="54"/>
        <end position="113"/>
    </location>
</feature>
<evidence type="ECO:0000256" key="1">
    <source>
        <dbReference type="SAM" id="MobiDB-lite"/>
    </source>
</evidence>
<dbReference type="OrthoDB" id="341259at2759"/>
<gene>
    <name evidence="2" type="ORF">IFR04_007673</name>
</gene>
<protein>
    <submittedName>
        <fullName evidence="2">Uncharacterized protein</fullName>
    </submittedName>
</protein>
<sequence length="146" mass="16209">MNAICVSIAKEVHKPLDNPRFIACYESPAPSYHGFLIPRERALAAKPPAFQAHTRTLSSRIGTCKGAKESKPGHSKANPAKTTRDGDVEEKAKKQARQSFEQIHEASARPKNVKDIRDELNMLKAVPKQQNTVQNELHDITTETAK</sequence>
<dbReference type="AlphaFoldDB" id="A0A8H7W8F7"/>
<dbReference type="Proteomes" id="UP000664132">
    <property type="component" value="Unassembled WGS sequence"/>
</dbReference>
<feature type="compositionally biased region" description="Basic and acidic residues" evidence="1">
    <location>
        <begin position="82"/>
        <end position="93"/>
    </location>
</feature>
<evidence type="ECO:0000313" key="2">
    <source>
        <dbReference type="EMBL" id="KAG4419172.1"/>
    </source>
</evidence>
<name>A0A8H7W8F7_9HELO</name>
<reference evidence="2" key="1">
    <citation type="submission" date="2021-02" db="EMBL/GenBank/DDBJ databases">
        <title>Genome sequence Cadophora malorum strain M34.</title>
        <authorList>
            <person name="Stefanovic E."/>
            <person name="Vu D."/>
            <person name="Scully C."/>
            <person name="Dijksterhuis J."/>
            <person name="Roader J."/>
            <person name="Houbraken J."/>
        </authorList>
    </citation>
    <scope>NUCLEOTIDE SEQUENCE</scope>
    <source>
        <strain evidence="2">M34</strain>
    </source>
</reference>
<comment type="caution">
    <text evidence="2">The sequence shown here is derived from an EMBL/GenBank/DDBJ whole genome shotgun (WGS) entry which is preliminary data.</text>
</comment>
<dbReference type="EMBL" id="JAFJYH010000111">
    <property type="protein sequence ID" value="KAG4419172.1"/>
    <property type="molecule type" value="Genomic_DNA"/>
</dbReference>
<feature type="compositionally biased region" description="Basic and acidic residues" evidence="1">
    <location>
        <begin position="102"/>
        <end position="113"/>
    </location>
</feature>
<organism evidence="2 3">
    <name type="scientific">Cadophora malorum</name>
    <dbReference type="NCBI Taxonomy" id="108018"/>
    <lineage>
        <taxon>Eukaryota</taxon>
        <taxon>Fungi</taxon>
        <taxon>Dikarya</taxon>
        <taxon>Ascomycota</taxon>
        <taxon>Pezizomycotina</taxon>
        <taxon>Leotiomycetes</taxon>
        <taxon>Helotiales</taxon>
        <taxon>Ploettnerulaceae</taxon>
        <taxon>Cadophora</taxon>
    </lineage>
</organism>
<accession>A0A8H7W8F7</accession>
<keyword evidence="3" id="KW-1185">Reference proteome</keyword>
<feature type="compositionally biased region" description="Basic and acidic residues" evidence="1">
    <location>
        <begin position="136"/>
        <end position="146"/>
    </location>
</feature>
<feature type="region of interest" description="Disordered" evidence="1">
    <location>
        <begin position="126"/>
        <end position="146"/>
    </location>
</feature>